<evidence type="ECO:0000313" key="3">
    <source>
        <dbReference type="EMBL" id="KAL1898832.1"/>
    </source>
</evidence>
<feature type="region of interest" description="Disordered" evidence="1">
    <location>
        <begin position="291"/>
        <end position="357"/>
    </location>
</feature>
<accession>A0ABR3ZF10</accession>
<keyword evidence="2" id="KW-0472">Membrane</keyword>
<feature type="region of interest" description="Disordered" evidence="1">
    <location>
        <begin position="182"/>
        <end position="206"/>
    </location>
</feature>
<reference evidence="3 4" key="1">
    <citation type="journal article" date="2024" name="IMA Fungus">
        <title>IMA Genome - F19 : A genome assembly and annotation guide to empower mycologists, including annotated draft genome sequences of Ceratocystis pirilliformis, Diaporthe australafricana, Fusarium ophioides, Paecilomyces lecythidis, and Sporothrix stenoceras.</title>
        <authorList>
            <person name="Aylward J."/>
            <person name="Wilson A.M."/>
            <person name="Visagie C.M."/>
            <person name="Spraker J."/>
            <person name="Barnes I."/>
            <person name="Buitendag C."/>
            <person name="Ceriani C."/>
            <person name="Del Mar Angel L."/>
            <person name="du Plessis D."/>
            <person name="Fuchs T."/>
            <person name="Gasser K."/>
            <person name="Kramer D."/>
            <person name="Li W."/>
            <person name="Munsamy K."/>
            <person name="Piso A."/>
            <person name="Price J.L."/>
            <person name="Sonnekus B."/>
            <person name="Thomas C."/>
            <person name="van der Nest A."/>
            <person name="van Dijk A."/>
            <person name="van Heerden A."/>
            <person name="van Vuuren N."/>
            <person name="Yilmaz N."/>
            <person name="Duong T.A."/>
            <person name="van der Merwe N.A."/>
            <person name="Wingfield M.J."/>
            <person name="Wingfield B.D."/>
        </authorList>
    </citation>
    <scope>NUCLEOTIDE SEQUENCE [LARGE SCALE GENOMIC DNA]</scope>
    <source>
        <strain evidence="3 4">CMW 5346</strain>
    </source>
</reference>
<evidence type="ECO:0000256" key="2">
    <source>
        <dbReference type="SAM" id="Phobius"/>
    </source>
</evidence>
<organism evidence="3 4">
    <name type="scientific">Sporothrix stenoceras</name>
    <dbReference type="NCBI Taxonomy" id="5173"/>
    <lineage>
        <taxon>Eukaryota</taxon>
        <taxon>Fungi</taxon>
        <taxon>Dikarya</taxon>
        <taxon>Ascomycota</taxon>
        <taxon>Pezizomycotina</taxon>
        <taxon>Sordariomycetes</taxon>
        <taxon>Sordariomycetidae</taxon>
        <taxon>Ophiostomatales</taxon>
        <taxon>Ophiostomataceae</taxon>
        <taxon>Sporothrix</taxon>
    </lineage>
</organism>
<evidence type="ECO:0000256" key="1">
    <source>
        <dbReference type="SAM" id="MobiDB-lite"/>
    </source>
</evidence>
<evidence type="ECO:0000313" key="4">
    <source>
        <dbReference type="Proteomes" id="UP001583186"/>
    </source>
</evidence>
<feature type="region of interest" description="Disordered" evidence="1">
    <location>
        <begin position="409"/>
        <end position="478"/>
    </location>
</feature>
<keyword evidence="2" id="KW-0812">Transmembrane</keyword>
<protein>
    <submittedName>
        <fullName evidence="3">Uncharacterized protein</fullName>
    </submittedName>
</protein>
<feature type="compositionally biased region" description="Low complexity" evidence="1">
    <location>
        <begin position="410"/>
        <end position="433"/>
    </location>
</feature>
<keyword evidence="2" id="KW-1133">Transmembrane helix</keyword>
<dbReference type="Proteomes" id="UP001583186">
    <property type="component" value="Unassembled WGS sequence"/>
</dbReference>
<keyword evidence="4" id="KW-1185">Reference proteome</keyword>
<name>A0ABR3ZF10_9PEZI</name>
<feature type="transmembrane region" description="Helical" evidence="2">
    <location>
        <begin position="64"/>
        <end position="85"/>
    </location>
</feature>
<proteinExistence type="predicted"/>
<dbReference type="EMBL" id="JAWCUI010000014">
    <property type="protein sequence ID" value="KAL1898832.1"/>
    <property type="molecule type" value="Genomic_DNA"/>
</dbReference>
<sequence length="509" mass="54719">MDIQGLLSDKTYFCTTTINTHTTYSHNNNNPLWLLPHESAIVSSPAFYSSSTNAMSSDSATRQWTLVLVLTALFLSLVVVGQIIARYGAAYWAAPREITALLDSADSSLHENESYDRDVAKVARRDDKIRLGRLLGEIQRAGDDLREDLNNVLVIPREDNDSLDYSEKSEADIDIRLDLSGSRRRTTTASRQPPAHHISSSSPSPRLKTSARILWAAKRTHLEERLRRLDLLRMRFLVVYMSVVAATATAAAERVEKSAEKSAEIATTNAATAAATAARANAAAAVAASSTLTARNTSSSNANANRNASARRSSRSTSSGSSSSSDDSSCSSSSSSAANSPLMSATPSMPTSPSARSKTTADIVAASIAAAAAAAMAAGDTDDVYYPSSPTSMPGSPGFGHTHPFLRSIQQQSESQSKSTSKSQPTTPPQQQQPSPPATPHTGSTKTDDFDSLRRKPPSRRVTTLGIRPPDATPEHNHRAGWMGVVQELQRSPLLHKRHTSIEMSMTRR</sequence>
<comment type="caution">
    <text evidence="3">The sequence shown here is derived from an EMBL/GenBank/DDBJ whole genome shotgun (WGS) entry which is preliminary data.</text>
</comment>
<gene>
    <name evidence="3" type="ORF">Sste5346_003242</name>
</gene>